<gene>
    <name evidence="4" type="ORF">ACFQO6_10400</name>
</gene>
<dbReference type="CDD" id="cd00093">
    <property type="entry name" value="HTH_XRE"/>
    <property type="match status" value="1"/>
</dbReference>
<name>A0ABW2N713_9ACTN</name>
<keyword evidence="5" id="KW-1185">Reference proteome</keyword>
<dbReference type="Proteomes" id="UP001596524">
    <property type="component" value="Unassembled WGS sequence"/>
</dbReference>
<dbReference type="PANTHER" id="PTHR16305">
    <property type="entry name" value="TESTICULAR SOLUBLE ADENYLYL CYCLASE"/>
    <property type="match status" value="1"/>
</dbReference>
<dbReference type="Pfam" id="PF13191">
    <property type="entry name" value="AAA_16"/>
    <property type="match status" value="1"/>
</dbReference>
<comment type="caution">
    <text evidence="4">The sequence shown here is derived from an EMBL/GenBank/DDBJ whole genome shotgun (WGS) entry which is preliminary data.</text>
</comment>
<dbReference type="SUPFAM" id="SSF48452">
    <property type="entry name" value="TPR-like"/>
    <property type="match status" value="1"/>
</dbReference>
<dbReference type="InterPro" id="IPR041664">
    <property type="entry name" value="AAA_16"/>
</dbReference>
<organism evidence="4 5">
    <name type="scientific">Nocardioides astragali</name>
    <dbReference type="NCBI Taxonomy" id="1776736"/>
    <lineage>
        <taxon>Bacteria</taxon>
        <taxon>Bacillati</taxon>
        <taxon>Actinomycetota</taxon>
        <taxon>Actinomycetes</taxon>
        <taxon>Propionibacteriales</taxon>
        <taxon>Nocardioidaceae</taxon>
        <taxon>Nocardioides</taxon>
    </lineage>
</organism>
<dbReference type="InterPro" id="IPR011990">
    <property type="entry name" value="TPR-like_helical_dom_sf"/>
</dbReference>
<evidence type="ECO:0000256" key="1">
    <source>
        <dbReference type="ARBA" id="ARBA00022741"/>
    </source>
</evidence>
<accession>A0ABW2N713</accession>
<dbReference type="InterPro" id="IPR001387">
    <property type="entry name" value="Cro/C1-type_HTH"/>
</dbReference>
<proteinExistence type="predicted"/>
<keyword evidence="2 4" id="KW-0067">ATP-binding</keyword>
<sequence length="968" mass="104703">MSALPRADLPPGPHRDLVTALHDLHHRAGWPSLRTLARDTGVSHTTVSKVFSAPSLPSWGTVELLVEAMDGDPARFHDLWLTASSPIGGSATTTPRIAGRTSELDSVRRHLEGGSGLLLVTGEAGIGKTTLVSAAAEATDVFVAVGHCLPLSAEVPLLPLVDALRLTYACDDGQWIKEALADCPPYVRTSLSLLLPELGAGEGTQLHEDPWGLERLFTSVVGTLQALASTRPFGLHVEDCHWADRSTLDLLAHMTTRPSGVPVVATWRTGDPDVADGHSQWLSRTRWTSGVATLDLGPLTLDETAHQLRLLAGTDIDEEAVARIQARSQGLPLYTAQLLEAPTDKELPRHLAELLDRRLGDLDGAAWHVARVLGVAQRPLDRETLHAASGLDPVDLDDALRTLAQRRILRRTNGDDAGLAHPLFVEAIARRLVPGEAAVVHSRLAEALAAQPDDEPGVIAGHWQAAGRPDLEVAPRLATARQAGERFAYRDELNAWLRVLELWDAGHVGEGIELWDVLSRALYASMELADFDTGEPLVQRALDLDLPDRARARVLQRAGEFRWHQGMVEPAVDHLGQAVALLARLPPSVDLVEVLDVRIGFFIQAGRFAEAQSDLRRALDALDAREDLRQRRRVLNWSAWLRMWAGDVEAALAEARRAQEIVLPEPDPIADVSLAINITDILLHAAAPAARVEEAARDALHEVEVWNLEQTYLNVLVRANVACAHLRAGDVRAAREVIEQVASTVASTTTASAHAVLAAVELREGHLDAALDRCSAADKQVRNRDQNWTEGVPLDAEVKLWAGRPELALSLLHEALAIALTGEASRLAAPLLSMLARAHADDLDARQAGEAERRRVSARLHRLPADTTVDPFGPGALGAAVPALLASWSAEVSRIDGKTTAEVWSRAAAQWDRLTRPHDSAYCRWRAAQVAVSEGQATIAARLLARAATDAREHVPLSDAIAATRAPT</sequence>
<feature type="domain" description="Orc1-like AAA ATPase" evidence="3">
    <location>
        <begin position="97"/>
        <end position="259"/>
    </location>
</feature>
<evidence type="ECO:0000313" key="5">
    <source>
        <dbReference type="Proteomes" id="UP001596524"/>
    </source>
</evidence>
<reference evidence="5" key="1">
    <citation type="journal article" date="2019" name="Int. J. Syst. Evol. Microbiol.">
        <title>The Global Catalogue of Microorganisms (GCM) 10K type strain sequencing project: providing services to taxonomists for standard genome sequencing and annotation.</title>
        <authorList>
            <consortium name="The Broad Institute Genomics Platform"/>
            <consortium name="The Broad Institute Genome Sequencing Center for Infectious Disease"/>
            <person name="Wu L."/>
            <person name="Ma J."/>
        </authorList>
    </citation>
    <scope>NUCLEOTIDE SEQUENCE [LARGE SCALE GENOMIC DNA]</scope>
    <source>
        <strain evidence="5">FCH27</strain>
    </source>
</reference>
<dbReference type="GO" id="GO:0005524">
    <property type="term" value="F:ATP binding"/>
    <property type="evidence" value="ECO:0007669"/>
    <property type="project" value="UniProtKB-KW"/>
</dbReference>
<evidence type="ECO:0000313" key="4">
    <source>
        <dbReference type="EMBL" id="MFC7360681.1"/>
    </source>
</evidence>
<dbReference type="RefSeq" id="WP_255888789.1">
    <property type="nucleotide sequence ID" value="NZ_JAFMZM010000001.1"/>
</dbReference>
<dbReference type="SUPFAM" id="SSF52540">
    <property type="entry name" value="P-loop containing nucleoside triphosphate hydrolases"/>
    <property type="match status" value="1"/>
</dbReference>
<dbReference type="PANTHER" id="PTHR16305:SF35">
    <property type="entry name" value="TRANSCRIPTIONAL ACTIVATOR DOMAIN"/>
    <property type="match status" value="1"/>
</dbReference>
<keyword evidence="1" id="KW-0547">Nucleotide-binding</keyword>
<dbReference type="Gene3D" id="1.25.40.10">
    <property type="entry name" value="Tetratricopeptide repeat domain"/>
    <property type="match status" value="1"/>
</dbReference>
<evidence type="ECO:0000259" key="3">
    <source>
        <dbReference type="Pfam" id="PF13191"/>
    </source>
</evidence>
<evidence type="ECO:0000256" key="2">
    <source>
        <dbReference type="ARBA" id="ARBA00022840"/>
    </source>
</evidence>
<dbReference type="InterPro" id="IPR027417">
    <property type="entry name" value="P-loop_NTPase"/>
</dbReference>
<dbReference type="EMBL" id="JBHTCH010000014">
    <property type="protein sequence ID" value="MFC7360681.1"/>
    <property type="molecule type" value="Genomic_DNA"/>
</dbReference>
<protein>
    <submittedName>
        <fullName evidence="4">ATP-binding protein</fullName>
    </submittedName>
</protein>